<feature type="region of interest" description="Disordered" evidence="1">
    <location>
        <begin position="109"/>
        <end position="132"/>
    </location>
</feature>
<dbReference type="EMBL" id="JAYRBN010000091">
    <property type="protein sequence ID" value="KAL2729817.1"/>
    <property type="molecule type" value="Genomic_DNA"/>
</dbReference>
<feature type="region of interest" description="Disordered" evidence="1">
    <location>
        <begin position="68"/>
        <end position="93"/>
    </location>
</feature>
<dbReference type="Proteomes" id="UP001607303">
    <property type="component" value="Unassembled WGS sequence"/>
</dbReference>
<evidence type="ECO:0000313" key="3">
    <source>
        <dbReference type="Proteomes" id="UP001607303"/>
    </source>
</evidence>
<evidence type="ECO:0000313" key="2">
    <source>
        <dbReference type="EMBL" id="KAL2729817.1"/>
    </source>
</evidence>
<comment type="caution">
    <text evidence="2">The sequence shown here is derived from an EMBL/GenBank/DDBJ whole genome shotgun (WGS) entry which is preliminary data.</text>
</comment>
<proteinExistence type="predicted"/>
<keyword evidence="3" id="KW-1185">Reference proteome</keyword>
<gene>
    <name evidence="2" type="ORF">V1477_015628</name>
</gene>
<dbReference type="AlphaFoldDB" id="A0ABD2BAQ9"/>
<name>A0ABD2BAQ9_VESMC</name>
<accession>A0ABD2BAQ9</accession>
<feature type="region of interest" description="Disordered" evidence="1">
    <location>
        <begin position="18"/>
        <end position="45"/>
    </location>
</feature>
<feature type="compositionally biased region" description="Basic and acidic residues" evidence="1">
    <location>
        <begin position="30"/>
        <end position="40"/>
    </location>
</feature>
<organism evidence="2 3">
    <name type="scientific">Vespula maculifrons</name>
    <name type="common">Eastern yellow jacket</name>
    <name type="synonym">Wasp</name>
    <dbReference type="NCBI Taxonomy" id="7453"/>
    <lineage>
        <taxon>Eukaryota</taxon>
        <taxon>Metazoa</taxon>
        <taxon>Ecdysozoa</taxon>
        <taxon>Arthropoda</taxon>
        <taxon>Hexapoda</taxon>
        <taxon>Insecta</taxon>
        <taxon>Pterygota</taxon>
        <taxon>Neoptera</taxon>
        <taxon>Endopterygota</taxon>
        <taxon>Hymenoptera</taxon>
        <taxon>Apocrita</taxon>
        <taxon>Aculeata</taxon>
        <taxon>Vespoidea</taxon>
        <taxon>Vespidae</taxon>
        <taxon>Vespinae</taxon>
        <taxon>Vespula</taxon>
    </lineage>
</organism>
<protein>
    <submittedName>
        <fullName evidence="2">Uncharacterized protein</fullName>
    </submittedName>
</protein>
<evidence type="ECO:0000256" key="1">
    <source>
        <dbReference type="SAM" id="MobiDB-lite"/>
    </source>
</evidence>
<sequence>MASRAREEAYRRLALEMQLTSRNVANERPTGLEKEEEDRTNSTVEYSEQLFIERIEFSFRHKSVAFGRGGVGRGVGRGGASLSDTIRRQRRGDEADRCATVDATRVRRGEEFADHRGNEGCLEEGGGEPGTA</sequence>
<feature type="compositionally biased region" description="Basic and acidic residues" evidence="1">
    <location>
        <begin position="109"/>
        <end position="118"/>
    </location>
</feature>
<reference evidence="2 3" key="1">
    <citation type="journal article" date="2024" name="Ann. Entomol. Soc. Am.">
        <title>Genomic analyses of the southern and eastern yellowjacket wasps (Hymenoptera: Vespidae) reveal evolutionary signatures of social life.</title>
        <authorList>
            <person name="Catto M.A."/>
            <person name="Caine P.B."/>
            <person name="Orr S.E."/>
            <person name="Hunt B.G."/>
            <person name="Goodisman M.A.D."/>
        </authorList>
    </citation>
    <scope>NUCLEOTIDE SEQUENCE [LARGE SCALE GENOMIC DNA]</scope>
    <source>
        <strain evidence="2">232</strain>
        <tissue evidence="2">Head and thorax</tissue>
    </source>
</reference>
<feature type="compositionally biased region" description="Gly residues" evidence="1">
    <location>
        <begin position="68"/>
        <end position="79"/>
    </location>
</feature>